<evidence type="ECO:0000313" key="1">
    <source>
        <dbReference type="EMBL" id="ENW21483.1"/>
    </source>
</evidence>
<comment type="caution">
    <text evidence="1">The sequence shown here is derived from an EMBL/GenBank/DDBJ whole genome shotgun (WGS) entry which is preliminary data.</text>
</comment>
<evidence type="ECO:0000313" key="2">
    <source>
        <dbReference type="Proteomes" id="UP000017667"/>
    </source>
</evidence>
<gene>
    <name evidence="1" type="ORF">F927_00297</name>
</gene>
<name>N9FF91_ACIHA</name>
<reference evidence="1 2" key="1">
    <citation type="submission" date="2013-02" db="EMBL/GenBank/DDBJ databases">
        <title>The Genome Sequence of Acinetobacter haemolyticus CIP 64.3.</title>
        <authorList>
            <consortium name="The Broad Institute Genome Sequencing Platform"/>
            <consortium name="The Broad Institute Genome Sequencing Center for Infectious Disease"/>
            <person name="Cerqueira G."/>
            <person name="Feldgarden M."/>
            <person name="Courvalin P."/>
            <person name="Perichon B."/>
            <person name="Grillot-Courvalin C."/>
            <person name="Clermont D."/>
            <person name="Rocha E."/>
            <person name="Yoon E.-J."/>
            <person name="Nemec A."/>
            <person name="Walker B."/>
            <person name="Young S.K."/>
            <person name="Zeng Q."/>
            <person name="Gargeya S."/>
            <person name="Fitzgerald M."/>
            <person name="Haas B."/>
            <person name="Abouelleil A."/>
            <person name="Alvarado L."/>
            <person name="Arachchi H.M."/>
            <person name="Berlin A.M."/>
            <person name="Chapman S.B."/>
            <person name="Dewar J."/>
            <person name="Goldberg J."/>
            <person name="Griggs A."/>
            <person name="Gujja S."/>
            <person name="Hansen M."/>
            <person name="Howarth C."/>
            <person name="Imamovic A."/>
            <person name="Larimer J."/>
            <person name="McCowan C."/>
            <person name="Murphy C."/>
            <person name="Neiman D."/>
            <person name="Pearson M."/>
            <person name="Priest M."/>
            <person name="Roberts A."/>
            <person name="Saif S."/>
            <person name="Shea T."/>
            <person name="Sisk P."/>
            <person name="Sykes S."/>
            <person name="Wortman J."/>
            <person name="Nusbaum C."/>
            <person name="Birren B."/>
        </authorList>
    </citation>
    <scope>NUCLEOTIDE SEQUENCE [LARGE SCALE GENOMIC DNA]</scope>
    <source>
        <strain evidence="1 2">CIP 64.3</strain>
    </source>
</reference>
<proteinExistence type="predicted"/>
<dbReference type="RefSeq" id="WP_005085806.1">
    <property type="nucleotide sequence ID" value="NZ_ASYX01000078.1"/>
</dbReference>
<keyword evidence="2" id="KW-1185">Reference proteome</keyword>
<dbReference type="EMBL" id="APQQ01000004">
    <property type="protein sequence ID" value="ENW21483.1"/>
    <property type="molecule type" value="Genomic_DNA"/>
</dbReference>
<organism evidence="1 2">
    <name type="scientific">Acinetobacter haemolyticus CIP 64.3 = MTCC 9819</name>
    <dbReference type="NCBI Taxonomy" id="1217659"/>
    <lineage>
        <taxon>Bacteria</taxon>
        <taxon>Pseudomonadati</taxon>
        <taxon>Pseudomonadota</taxon>
        <taxon>Gammaproteobacteria</taxon>
        <taxon>Moraxellales</taxon>
        <taxon>Moraxellaceae</taxon>
        <taxon>Acinetobacter</taxon>
    </lineage>
</organism>
<dbReference type="Proteomes" id="UP000017667">
    <property type="component" value="Unassembled WGS sequence"/>
</dbReference>
<dbReference type="HOGENOM" id="CLU_1207718_0_0_6"/>
<protein>
    <submittedName>
        <fullName evidence="1">Uncharacterized protein</fullName>
    </submittedName>
</protein>
<dbReference type="PATRIC" id="fig|1217659.3.peg.290"/>
<sequence>MASQQESKDWFNSNLILTHLDLDKANEAIKQELKKKGYAFDQDLNLITSDLTSNSSYYTGLDKLEEAIHAETKFKKFSDLVNLVAKGQVEAIPAIPEDYVRLKINYQACSGEQYQGSTRLLTHCSSSLLPDFKSKKLRQKDKQVCEIQKTDELLSIKSGQFDYQVKINQQENDKITDGYPVMNTLLLAEGNQRVEMLFQYDLLVMAAAYHVDNKGNQIDIISCDGVYTR</sequence>
<dbReference type="AlphaFoldDB" id="N9FF91"/>
<accession>N9FF91</accession>